<organism evidence="1 2">
    <name type="scientific">Teladorsagia circumcincta</name>
    <name type="common">Brown stomach worm</name>
    <name type="synonym">Ostertagia circumcincta</name>
    <dbReference type="NCBI Taxonomy" id="45464"/>
    <lineage>
        <taxon>Eukaryota</taxon>
        <taxon>Metazoa</taxon>
        <taxon>Ecdysozoa</taxon>
        <taxon>Nematoda</taxon>
        <taxon>Chromadorea</taxon>
        <taxon>Rhabditida</taxon>
        <taxon>Rhabditina</taxon>
        <taxon>Rhabditomorpha</taxon>
        <taxon>Strongyloidea</taxon>
        <taxon>Trichostrongylidae</taxon>
        <taxon>Teladorsagia</taxon>
    </lineage>
</organism>
<dbReference type="Pfam" id="PF06966">
    <property type="entry name" value="DUF1295"/>
    <property type="match status" value="1"/>
</dbReference>
<proteinExistence type="predicted"/>
<gene>
    <name evidence="1" type="ORF">TELCIR_00027</name>
</gene>
<keyword evidence="2" id="KW-1185">Reference proteome</keyword>
<accession>A0A2G9V5V9</accession>
<dbReference type="InterPro" id="IPR010721">
    <property type="entry name" value="UstE-like"/>
</dbReference>
<dbReference type="EMBL" id="KZ344985">
    <property type="protein sequence ID" value="PIO77848.1"/>
    <property type="molecule type" value="Genomic_DNA"/>
</dbReference>
<dbReference type="AlphaFoldDB" id="A0A2G9V5V9"/>
<evidence type="ECO:0000313" key="1">
    <source>
        <dbReference type="EMBL" id="PIO77848.1"/>
    </source>
</evidence>
<sequence>MTTVIDKQKYDFRRSKGFIKIRGVDPYFITAKYKTETGDTSANLLLGSGYWATCRHPNYLSEAATFIVFSAFQGPYPVTCHLPAVFVAGSCIHIAGNPPQQVNVGAPKRFEATGRDQVPRSSVCNR</sequence>
<dbReference type="Proteomes" id="UP000230423">
    <property type="component" value="Unassembled WGS sequence"/>
</dbReference>
<protein>
    <submittedName>
        <fullName evidence="1">Uncharacterized protein</fullName>
    </submittedName>
</protein>
<dbReference type="OrthoDB" id="5326588at2759"/>
<reference evidence="1 2" key="1">
    <citation type="submission" date="2015-09" db="EMBL/GenBank/DDBJ databases">
        <title>Draft genome of the parasitic nematode Teladorsagia circumcincta isolate WARC Sus (inbred).</title>
        <authorList>
            <person name="Mitreva M."/>
        </authorList>
    </citation>
    <scope>NUCLEOTIDE SEQUENCE [LARGE SCALE GENOMIC DNA]</scope>
    <source>
        <strain evidence="1 2">S</strain>
    </source>
</reference>
<evidence type="ECO:0000313" key="2">
    <source>
        <dbReference type="Proteomes" id="UP000230423"/>
    </source>
</evidence>
<name>A0A2G9V5V9_TELCI</name>